<dbReference type="InterPro" id="IPR012429">
    <property type="entry name" value="HGSNAT_cat"/>
</dbReference>
<keyword evidence="1" id="KW-0812">Transmembrane</keyword>
<keyword evidence="1" id="KW-0472">Membrane</keyword>
<organism evidence="3 4">
    <name type="scientific">Flavivirga aquatica</name>
    <dbReference type="NCBI Taxonomy" id="1849968"/>
    <lineage>
        <taxon>Bacteria</taxon>
        <taxon>Pseudomonadati</taxon>
        <taxon>Bacteroidota</taxon>
        <taxon>Flavobacteriia</taxon>
        <taxon>Flavobacteriales</taxon>
        <taxon>Flavobacteriaceae</taxon>
        <taxon>Flavivirga</taxon>
    </lineage>
</organism>
<evidence type="ECO:0000256" key="1">
    <source>
        <dbReference type="SAM" id="Phobius"/>
    </source>
</evidence>
<feature type="transmembrane region" description="Helical" evidence="1">
    <location>
        <begin position="118"/>
        <end position="136"/>
    </location>
</feature>
<dbReference type="RefSeq" id="WP_069831401.1">
    <property type="nucleotide sequence ID" value="NZ_MDJD01000054.1"/>
</dbReference>
<dbReference type="STRING" id="1849968.A8C32_05835"/>
<keyword evidence="1" id="KW-1133">Transmembrane helix</keyword>
<dbReference type="PANTHER" id="PTHR40407:SF1">
    <property type="entry name" value="HEPARAN-ALPHA-GLUCOSAMINIDE N-ACETYLTRANSFERASE CATALYTIC DOMAIN-CONTAINING PROTEIN"/>
    <property type="match status" value="1"/>
</dbReference>
<evidence type="ECO:0000313" key="4">
    <source>
        <dbReference type="Proteomes" id="UP000095713"/>
    </source>
</evidence>
<feature type="transmembrane region" description="Helical" evidence="1">
    <location>
        <begin position="345"/>
        <end position="363"/>
    </location>
</feature>
<gene>
    <name evidence="3" type="ORF">A8C32_05835</name>
</gene>
<feature type="transmembrane region" description="Helical" evidence="1">
    <location>
        <begin position="274"/>
        <end position="292"/>
    </location>
</feature>
<feature type="domain" description="Heparan-alpha-glucosaminide N-acetyltransferase catalytic" evidence="2">
    <location>
        <begin position="9"/>
        <end position="221"/>
    </location>
</feature>
<accession>A0A1E5SHV4</accession>
<keyword evidence="4" id="KW-1185">Reference proteome</keyword>
<feature type="transmembrane region" description="Helical" evidence="1">
    <location>
        <begin position="225"/>
        <end position="243"/>
    </location>
</feature>
<name>A0A1E5SHV4_9FLAO</name>
<feature type="transmembrane region" description="Helical" evidence="1">
    <location>
        <begin position="312"/>
        <end position="333"/>
    </location>
</feature>
<sequence>MTVSTKTSRISSIDILRGLVMIIMLVDHVRERFFSNIPITDPMNINVIEPKFFFTRISTHFCAPTFVFLTGLGAWLYANPKNKPPRSASLFLFKRGIFLLLLELTVVNFSWYGAYQTLYLQIIWAIGMSMIALSLFSKLPRLLILIIGILIVAGHNILTPISFNYDEIGFSLWTILHDRGYLLKDSVVNVKVSYPILPWIGLILLGYFSGALYKHERTFKNRAKWLVSLSAICLSLLLILRGFNIYGETLPWETQDSALKTVMSFINFTKYPPSFNYLLLTIGVGFILLWFFEYFNYKWMQLLKVMGAAPMFFYIIHLYALLLVFKLLVFTNFLTEENDFSFPEYYQLLIVSIIFIIVLYFPTKRFSEYKRKSNSKLIKYF</sequence>
<evidence type="ECO:0000313" key="3">
    <source>
        <dbReference type="EMBL" id="OEJ98717.1"/>
    </source>
</evidence>
<proteinExistence type="predicted"/>
<dbReference type="PANTHER" id="PTHR40407">
    <property type="entry name" value="MEMBRANE PROTEIN-LIKE PROTEIN"/>
    <property type="match status" value="1"/>
</dbReference>
<reference evidence="3 4" key="1">
    <citation type="submission" date="2016-05" db="EMBL/GenBank/DDBJ databases">
        <title>Draft Genome Sequence of Algibacter sp. Strain SK-16 Isolated from the Surface Water of Aburatsubo Inlet.</title>
        <authorList>
            <person name="Wong S.-K."/>
            <person name="Yoshizawa S."/>
            <person name="Nakajima Y."/>
            <person name="Ogura Y."/>
            <person name="Tetsuya H."/>
            <person name="Hamasaki K."/>
        </authorList>
    </citation>
    <scope>NUCLEOTIDE SEQUENCE [LARGE SCALE GENOMIC DNA]</scope>
    <source>
        <strain evidence="3 4">SK-16</strain>
    </source>
</reference>
<dbReference type="AlphaFoldDB" id="A0A1E5SHV4"/>
<dbReference type="Proteomes" id="UP000095713">
    <property type="component" value="Unassembled WGS sequence"/>
</dbReference>
<feature type="transmembrane region" description="Helical" evidence="1">
    <location>
        <begin position="57"/>
        <end position="78"/>
    </location>
</feature>
<feature type="transmembrane region" description="Helical" evidence="1">
    <location>
        <begin position="192"/>
        <end position="213"/>
    </location>
</feature>
<comment type="caution">
    <text evidence="3">The sequence shown here is derived from an EMBL/GenBank/DDBJ whole genome shotgun (WGS) entry which is preliminary data.</text>
</comment>
<evidence type="ECO:0000259" key="2">
    <source>
        <dbReference type="Pfam" id="PF07786"/>
    </source>
</evidence>
<feature type="transmembrane region" description="Helical" evidence="1">
    <location>
        <begin position="143"/>
        <end position="163"/>
    </location>
</feature>
<feature type="transmembrane region" description="Helical" evidence="1">
    <location>
        <begin position="90"/>
        <end position="112"/>
    </location>
</feature>
<dbReference type="EMBL" id="MDJD01000054">
    <property type="protein sequence ID" value="OEJ98717.1"/>
    <property type="molecule type" value="Genomic_DNA"/>
</dbReference>
<dbReference type="Pfam" id="PF07786">
    <property type="entry name" value="HGSNAT_cat"/>
    <property type="match status" value="1"/>
</dbReference>
<protein>
    <recommendedName>
        <fullName evidence="2">Heparan-alpha-glucosaminide N-acetyltransferase catalytic domain-containing protein</fullName>
    </recommendedName>
</protein>